<dbReference type="EMBL" id="KN727965">
    <property type="protein sequence ID" value="KIH64632.1"/>
    <property type="molecule type" value="Genomic_DNA"/>
</dbReference>
<name>A0A0C2DPN6_9BILA</name>
<evidence type="ECO:0008006" key="3">
    <source>
        <dbReference type="Google" id="ProtNLM"/>
    </source>
</evidence>
<proteinExistence type="predicted"/>
<dbReference type="SUPFAM" id="SSF50630">
    <property type="entry name" value="Acid proteases"/>
    <property type="match status" value="1"/>
</dbReference>
<dbReference type="AlphaFoldDB" id="A0A0C2DPN6"/>
<dbReference type="Proteomes" id="UP000054047">
    <property type="component" value="Unassembled WGS sequence"/>
</dbReference>
<organism evidence="1 2">
    <name type="scientific">Ancylostoma duodenale</name>
    <dbReference type="NCBI Taxonomy" id="51022"/>
    <lineage>
        <taxon>Eukaryota</taxon>
        <taxon>Metazoa</taxon>
        <taxon>Ecdysozoa</taxon>
        <taxon>Nematoda</taxon>
        <taxon>Chromadorea</taxon>
        <taxon>Rhabditida</taxon>
        <taxon>Rhabditina</taxon>
        <taxon>Rhabditomorpha</taxon>
        <taxon>Strongyloidea</taxon>
        <taxon>Ancylostomatidae</taxon>
        <taxon>Ancylostomatinae</taxon>
        <taxon>Ancylostoma</taxon>
    </lineage>
</organism>
<evidence type="ECO:0000313" key="2">
    <source>
        <dbReference type="Proteomes" id="UP000054047"/>
    </source>
</evidence>
<evidence type="ECO:0000313" key="1">
    <source>
        <dbReference type="EMBL" id="KIH64632.1"/>
    </source>
</evidence>
<dbReference type="PANTHER" id="PTHR36943:SF1">
    <property type="entry name" value="CCHC-TYPE DOMAIN-CONTAINING PROTEIN"/>
    <property type="match status" value="1"/>
</dbReference>
<keyword evidence="2" id="KW-1185">Reference proteome</keyword>
<reference evidence="1 2" key="1">
    <citation type="submission" date="2013-12" db="EMBL/GenBank/DDBJ databases">
        <title>Draft genome of the parsitic nematode Ancylostoma duodenale.</title>
        <authorList>
            <person name="Mitreva M."/>
        </authorList>
    </citation>
    <scope>NUCLEOTIDE SEQUENCE [LARGE SCALE GENOMIC DNA]</scope>
    <source>
        <strain evidence="1 2">Zhejiang</strain>
    </source>
</reference>
<dbReference type="InterPro" id="IPR021109">
    <property type="entry name" value="Peptidase_aspartic_dom_sf"/>
</dbReference>
<dbReference type="Gene3D" id="2.40.70.10">
    <property type="entry name" value="Acid Proteases"/>
    <property type="match status" value="1"/>
</dbReference>
<gene>
    <name evidence="1" type="ORF">ANCDUO_05055</name>
</gene>
<protein>
    <recommendedName>
        <fullName evidence="3">Peptidase A2 domain-containing protein</fullName>
    </recommendedName>
</protein>
<dbReference type="OrthoDB" id="5875875at2759"/>
<dbReference type="Pfam" id="PF13975">
    <property type="entry name" value="gag-asp_proteas"/>
    <property type="match status" value="1"/>
</dbReference>
<dbReference type="PANTHER" id="PTHR36943">
    <property type="entry name" value="CCHC-TYPE DOMAIN-CONTAINING PROTEIN"/>
    <property type="match status" value="1"/>
</dbReference>
<sequence length="145" mass="16616">MRQKTRRRSYRSKKSQCKKVVTFAAENARTHLDVTTRGHSLRFQLNTGADITLISRRTWKKLGCPTLETCNMPVNTADGTPMNIDGRFSTECSVIDHARDRQDDSRKWNLLRHRKHESAWTGVVHSTSRVQGVERQVLLPNGNAE</sequence>
<accession>A0A0C2DPN6</accession>